<comment type="caution">
    <text evidence="1">The sequence shown here is derived from an EMBL/GenBank/DDBJ whole genome shotgun (WGS) entry which is preliminary data.</text>
</comment>
<name>A0A8X7CBN9_9ARAC</name>
<protein>
    <submittedName>
        <fullName evidence="1">Transposase IS66 family protein</fullName>
    </submittedName>
</protein>
<proteinExistence type="predicted"/>
<gene>
    <name evidence="1" type="primary">EA652_0102</name>
    <name evidence="1" type="ORF">TNIN_39941</name>
</gene>
<organism evidence="1 2">
    <name type="scientific">Trichonephila inaurata madagascariensis</name>
    <dbReference type="NCBI Taxonomy" id="2747483"/>
    <lineage>
        <taxon>Eukaryota</taxon>
        <taxon>Metazoa</taxon>
        <taxon>Ecdysozoa</taxon>
        <taxon>Arthropoda</taxon>
        <taxon>Chelicerata</taxon>
        <taxon>Arachnida</taxon>
        <taxon>Araneae</taxon>
        <taxon>Araneomorphae</taxon>
        <taxon>Entelegynae</taxon>
        <taxon>Araneoidea</taxon>
        <taxon>Nephilidae</taxon>
        <taxon>Trichonephila</taxon>
        <taxon>Trichonephila inaurata</taxon>
    </lineage>
</organism>
<accession>A0A8X7CBN9</accession>
<evidence type="ECO:0000313" key="1">
    <source>
        <dbReference type="EMBL" id="GFY65494.1"/>
    </source>
</evidence>
<keyword evidence="2" id="KW-1185">Reference proteome</keyword>
<dbReference type="EMBL" id="BMAV01015538">
    <property type="protein sequence ID" value="GFY65494.1"/>
    <property type="molecule type" value="Genomic_DNA"/>
</dbReference>
<dbReference type="Proteomes" id="UP000886998">
    <property type="component" value="Unassembled WGS sequence"/>
</dbReference>
<dbReference type="OrthoDB" id="6421161at2759"/>
<feature type="non-terminal residue" evidence="1">
    <location>
        <position position="1"/>
    </location>
</feature>
<evidence type="ECO:0000313" key="2">
    <source>
        <dbReference type="Proteomes" id="UP000886998"/>
    </source>
</evidence>
<reference evidence="1" key="1">
    <citation type="submission" date="2020-08" db="EMBL/GenBank/DDBJ databases">
        <title>Multicomponent nature underlies the extraordinary mechanical properties of spider dragline silk.</title>
        <authorList>
            <person name="Kono N."/>
            <person name="Nakamura H."/>
            <person name="Mori M."/>
            <person name="Yoshida Y."/>
            <person name="Ohtoshi R."/>
            <person name="Malay A.D."/>
            <person name="Moran D.A.P."/>
            <person name="Tomita M."/>
            <person name="Numata K."/>
            <person name="Arakawa K."/>
        </authorList>
    </citation>
    <scope>NUCLEOTIDE SEQUENCE</scope>
</reference>
<dbReference type="AlphaFoldDB" id="A0A8X7CBN9"/>
<sequence>SPIYCFLNHSAERIPFLICPTCILTKI</sequence>